<keyword evidence="1 6" id="KW-1003">Cell membrane</keyword>
<proteinExistence type="inferred from homology"/>
<comment type="caution">
    <text evidence="7">The sequence shown here is derived from an EMBL/GenBank/DDBJ whole genome shotgun (WGS) entry which is preliminary data.</text>
</comment>
<gene>
    <name evidence="6" type="primary">yohO</name>
    <name evidence="7" type="ORF">EV102420_07_02510</name>
</gene>
<feature type="transmembrane region" description="Helical" evidence="6">
    <location>
        <begin position="36"/>
        <end position="59"/>
    </location>
</feature>
<protein>
    <recommendedName>
        <fullName evidence="6">UPF0387 membrane protein YohO</fullName>
    </recommendedName>
</protein>
<evidence type="ECO:0000256" key="4">
    <source>
        <dbReference type="ARBA" id="ARBA00022989"/>
    </source>
</evidence>
<keyword evidence="4 6" id="KW-1133">Transmembrane helix</keyword>
<keyword evidence="3 6" id="KW-0812">Transmembrane</keyword>
<dbReference type="HAMAP" id="MF_01362">
    <property type="entry name" value="UPF0387"/>
    <property type="match status" value="1"/>
</dbReference>
<dbReference type="GO" id="GO:0005886">
    <property type="term" value="C:plasma membrane"/>
    <property type="evidence" value="ECO:0007669"/>
    <property type="project" value="UniProtKB-SubCell"/>
</dbReference>
<organism evidence="7 8">
    <name type="scientific">Pseudescherichia vulneris NBRC 102420</name>
    <dbReference type="NCBI Taxonomy" id="1115515"/>
    <lineage>
        <taxon>Bacteria</taxon>
        <taxon>Pseudomonadati</taxon>
        <taxon>Pseudomonadota</taxon>
        <taxon>Gammaproteobacteria</taxon>
        <taxon>Enterobacterales</taxon>
        <taxon>Enterobacteriaceae</taxon>
        <taxon>Pseudescherichia</taxon>
    </lineage>
</organism>
<evidence type="ECO:0000256" key="5">
    <source>
        <dbReference type="ARBA" id="ARBA00023136"/>
    </source>
</evidence>
<dbReference type="Proteomes" id="UP000029462">
    <property type="component" value="Unassembled WGS sequence"/>
</dbReference>
<dbReference type="AlphaFoldDB" id="A0A090UY23"/>
<dbReference type="EMBL" id="BBMZ01000007">
    <property type="protein sequence ID" value="GAL57431.1"/>
    <property type="molecule type" value="Genomic_DNA"/>
</dbReference>
<dbReference type="NCBIfam" id="NF010225">
    <property type="entry name" value="PRK13681.1"/>
    <property type="match status" value="1"/>
</dbReference>
<dbReference type="InterPro" id="IPR020870">
    <property type="entry name" value="UPF0387_membrane"/>
</dbReference>
<keyword evidence="8" id="KW-1185">Reference proteome</keyword>
<evidence type="ECO:0000256" key="3">
    <source>
        <dbReference type="ARBA" id="ARBA00022692"/>
    </source>
</evidence>
<comment type="similarity">
    <text evidence="6">Belongs to the UPF0387 family.</text>
</comment>
<keyword evidence="5 6" id="KW-0472">Membrane</keyword>
<name>A0A090UY23_PSEVU</name>
<feature type="transmembrane region" description="Helical" evidence="6">
    <location>
        <begin position="6"/>
        <end position="24"/>
    </location>
</feature>
<evidence type="ECO:0000256" key="2">
    <source>
        <dbReference type="ARBA" id="ARBA00022519"/>
    </source>
</evidence>
<reference evidence="7 8" key="1">
    <citation type="submission" date="2014-09" db="EMBL/GenBank/DDBJ databases">
        <title>Whole genome shotgun sequence of Escherichia vulneris NBRC 102420.</title>
        <authorList>
            <person name="Yoshida Y."/>
            <person name="Hosoyama A."/>
            <person name="Tsuchikane K."/>
            <person name="Ohji S."/>
            <person name="Ichikawa N."/>
            <person name="Kimura A."/>
            <person name="Yamazoe A."/>
            <person name="Ezaki T."/>
            <person name="Fujita N."/>
        </authorList>
    </citation>
    <scope>NUCLEOTIDE SEQUENCE [LARGE SCALE GENOMIC DNA]</scope>
    <source>
        <strain evidence="7 8">NBRC 102420</strain>
    </source>
</reference>
<comment type="caution">
    <text evidence="6">Lacks conserved residue(s) required for the propagation of feature annotation.</text>
</comment>
<sequence>MLSIRSAFNVLLTAALHVILIRVNKEQIMNAAKISIVTLFFLMAVGGIGGVMLAGYTVILHAG</sequence>
<comment type="subcellular location">
    <subcellularLocation>
        <location evidence="6">Cell membrane</location>
        <topology evidence="6">Single-pass membrane protein</topology>
    </subcellularLocation>
</comment>
<evidence type="ECO:0000313" key="8">
    <source>
        <dbReference type="Proteomes" id="UP000029462"/>
    </source>
</evidence>
<evidence type="ECO:0000313" key="7">
    <source>
        <dbReference type="EMBL" id="GAL57431.1"/>
    </source>
</evidence>
<keyword evidence="2" id="KW-0997">Cell inner membrane</keyword>
<evidence type="ECO:0000256" key="6">
    <source>
        <dbReference type="HAMAP-Rule" id="MF_01362"/>
    </source>
</evidence>
<evidence type="ECO:0000256" key="1">
    <source>
        <dbReference type="ARBA" id="ARBA00022475"/>
    </source>
</evidence>
<accession>A0A090UY23</accession>